<comment type="caution">
    <text evidence="3">The sequence shown here is derived from an EMBL/GenBank/DDBJ whole genome shotgun (WGS) entry which is preliminary data.</text>
</comment>
<dbReference type="GO" id="GO:0034237">
    <property type="term" value="F:protein kinase A regulatory subunit binding"/>
    <property type="evidence" value="ECO:0007669"/>
    <property type="project" value="TreeGrafter"/>
</dbReference>
<evidence type="ECO:0000259" key="2">
    <source>
        <dbReference type="Pfam" id="PF10469"/>
    </source>
</evidence>
<dbReference type="InterPro" id="IPR019510">
    <property type="entry name" value="AKAP7-like_phosphoesterase"/>
</dbReference>
<evidence type="ECO:0000256" key="1">
    <source>
        <dbReference type="SAM" id="MobiDB-lite"/>
    </source>
</evidence>
<dbReference type="PANTHER" id="PTHR15934">
    <property type="entry name" value="RNA 2',3'-CYCLIC PHOSPHODIESTERASE"/>
    <property type="match status" value="1"/>
</dbReference>
<feature type="domain" description="A-kinase anchor protein 7-like phosphoesterase" evidence="2">
    <location>
        <begin position="2"/>
        <end position="168"/>
    </location>
</feature>
<name>A0A8J7TIC8_ATRSP</name>
<protein>
    <submittedName>
        <fullName evidence="3">AKA7G protein</fullName>
    </submittedName>
</protein>
<accession>A0A8J7TIC8</accession>
<dbReference type="EMBL" id="JAAWVO010073579">
    <property type="protein sequence ID" value="MBN3324968.1"/>
    <property type="molecule type" value="Genomic_DNA"/>
</dbReference>
<dbReference type="Proteomes" id="UP000736164">
    <property type="component" value="Unassembled WGS sequence"/>
</dbReference>
<dbReference type="GO" id="GO:0005829">
    <property type="term" value="C:cytosol"/>
    <property type="evidence" value="ECO:0007669"/>
    <property type="project" value="TreeGrafter"/>
</dbReference>
<proteinExistence type="predicted"/>
<feature type="compositionally biased region" description="Basic and acidic residues" evidence="1">
    <location>
        <begin position="245"/>
        <end position="270"/>
    </location>
</feature>
<dbReference type="InterPro" id="IPR052641">
    <property type="entry name" value="AKAP7_isoform_gamma"/>
</dbReference>
<gene>
    <name evidence="3" type="primary">Akap7_1</name>
    <name evidence="3" type="ORF">GTO95_0018626</name>
</gene>
<reference evidence="3" key="1">
    <citation type="journal article" date="2021" name="Cell">
        <title>Tracing the genetic footprints of vertebrate landing in non-teleost ray-finned fishes.</title>
        <authorList>
            <person name="Bi X."/>
            <person name="Wang K."/>
            <person name="Yang L."/>
            <person name="Pan H."/>
            <person name="Jiang H."/>
            <person name="Wei Q."/>
            <person name="Fang M."/>
            <person name="Yu H."/>
            <person name="Zhu C."/>
            <person name="Cai Y."/>
            <person name="He Y."/>
            <person name="Gan X."/>
            <person name="Zeng H."/>
            <person name="Yu D."/>
            <person name="Zhu Y."/>
            <person name="Jiang H."/>
            <person name="Qiu Q."/>
            <person name="Yang H."/>
            <person name="Zhang Y.E."/>
            <person name="Wang W."/>
            <person name="Zhu M."/>
            <person name="He S."/>
            <person name="Zhang G."/>
        </authorList>
    </citation>
    <scope>NUCLEOTIDE SEQUENCE</scope>
    <source>
        <strain evidence="3">Allg_001</strain>
    </source>
</reference>
<evidence type="ECO:0000313" key="3">
    <source>
        <dbReference type="EMBL" id="MBN3324968.1"/>
    </source>
</evidence>
<sequence length="270" mass="30202">MISKEKMLRKALIPLEKMHLTVIVANLKNEEMIQRAADALKQCKNQLDTILLGRLPQMTFHGIDQFNNKVVYIKMTEEEHPILCQMAETVKTTFEEMGVDITGSKDFKPHLTVLKLSKAPALRHRRIRTILYEEYEDVMFGTQTLTRIDLCSMRKKQASGHYHCESSILWDPCGGSVVESALSASVTVPCVAEEAESTPDVLGRSPCAEQESAHDSPLRPTAENQDPPAVEKTREGENLDSEMSADEKTDAASVEEPHSVPDKIKNDKTP</sequence>
<keyword evidence="4" id="KW-1185">Reference proteome</keyword>
<dbReference type="AlphaFoldDB" id="A0A8J7TIC8"/>
<feature type="region of interest" description="Disordered" evidence="1">
    <location>
        <begin position="196"/>
        <end position="270"/>
    </location>
</feature>
<feature type="non-terminal residue" evidence="3">
    <location>
        <position position="270"/>
    </location>
</feature>
<organism evidence="3 4">
    <name type="scientific">Atractosteus spatula</name>
    <name type="common">Alligator gar</name>
    <name type="synonym">Lepisosteus spatula</name>
    <dbReference type="NCBI Taxonomy" id="7917"/>
    <lineage>
        <taxon>Eukaryota</taxon>
        <taxon>Metazoa</taxon>
        <taxon>Chordata</taxon>
        <taxon>Craniata</taxon>
        <taxon>Vertebrata</taxon>
        <taxon>Euteleostomi</taxon>
        <taxon>Actinopterygii</taxon>
        <taxon>Neopterygii</taxon>
        <taxon>Holostei</taxon>
        <taxon>Semionotiformes</taxon>
        <taxon>Lepisosteidae</taxon>
        <taxon>Atractosteus</taxon>
    </lineage>
</organism>
<dbReference type="Pfam" id="PF10469">
    <property type="entry name" value="AKAP7_NLS"/>
    <property type="match status" value="1"/>
</dbReference>
<dbReference type="InterPro" id="IPR009097">
    <property type="entry name" value="Cyclic_Pdiesterase"/>
</dbReference>
<dbReference type="Gene3D" id="3.90.1140.10">
    <property type="entry name" value="Cyclic phosphodiesterase"/>
    <property type="match status" value="1"/>
</dbReference>
<dbReference type="SUPFAM" id="SSF55144">
    <property type="entry name" value="LigT-like"/>
    <property type="match status" value="1"/>
</dbReference>
<evidence type="ECO:0000313" key="4">
    <source>
        <dbReference type="Proteomes" id="UP000736164"/>
    </source>
</evidence>
<feature type="non-terminal residue" evidence="3">
    <location>
        <position position="1"/>
    </location>
</feature>
<dbReference type="GO" id="GO:0010738">
    <property type="term" value="P:regulation of protein kinase A signaling"/>
    <property type="evidence" value="ECO:0007669"/>
    <property type="project" value="TreeGrafter"/>
</dbReference>
<dbReference type="PANTHER" id="PTHR15934:SF4">
    <property type="entry name" value="A-KINASE ANCHOR PROTEIN 7-LIKE PHOSPHOESTERASE DOMAIN-CONTAINING PROTEIN"/>
    <property type="match status" value="1"/>
</dbReference>